<name>A0ABY4DW73_9NEIS</name>
<accession>A0ABY4DW73</accession>
<keyword evidence="3" id="KW-1185">Reference proteome</keyword>
<gene>
    <name evidence="2" type="ORF">LVJ83_05755</name>
</gene>
<keyword evidence="1" id="KW-0812">Transmembrane</keyword>
<keyword evidence="1" id="KW-0472">Membrane</keyword>
<feature type="transmembrane region" description="Helical" evidence="1">
    <location>
        <begin position="101"/>
        <end position="121"/>
    </location>
</feature>
<evidence type="ECO:0000313" key="3">
    <source>
        <dbReference type="Proteomes" id="UP000829817"/>
    </source>
</evidence>
<evidence type="ECO:0000313" key="2">
    <source>
        <dbReference type="EMBL" id="UOO82964.1"/>
    </source>
</evidence>
<evidence type="ECO:0000256" key="1">
    <source>
        <dbReference type="SAM" id="Phobius"/>
    </source>
</evidence>
<feature type="transmembrane region" description="Helical" evidence="1">
    <location>
        <begin position="133"/>
        <end position="152"/>
    </location>
</feature>
<dbReference type="Proteomes" id="UP000829817">
    <property type="component" value="Chromosome"/>
</dbReference>
<feature type="transmembrane region" description="Helical" evidence="1">
    <location>
        <begin position="48"/>
        <end position="69"/>
    </location>
</feature>
<dbReference type="RefSeq" id="WP_244787177.1">
    <property type="nucleotide sequence ID" value="NZ_CP091508.1"/>
</dbReference>
<dbReference type="Pfam" id="PF06127">
    <property type="entry name" value="Mpo1-like"/>
    <property type="match status" value="1"/>
</dbReference>
<reference evidence="2 3" key="1">
    <citation type="journal article" date="2022" name="Res Sq">
        <title>Evolution of multicellular longitudinally dividing oral cavity symbionts (Neisseriaceae).</title>
        <authorList>
            <person name="Nyongesa S."/>
            <person name="Weber P."/>
            <person name="Bernet E."/>
            <person name="Pullido F."/>
            <person name="Nieckarz M."/>
            <person name="Delaby M."/>
            <person name="Nieves C."/>
            <person name="Viehboeck T."/>
            <person name="Krause N."/>
            <person name="Rivera-Millot A."/>
            <person name="Nakamura A."/>
            <person name="Vischer N."/>
            <person name="VanNieuwenhze M."/>
            <person name="Brun Y."/>
            <person name="Cava F."/>
            <person name="Bulgheresi S."/>
            <person name="Veyrier F."/>
        </authorList>
    </citation>
    <scope>NUCLEOTIDE SEQUENCE [LARGE SCALE GENOMIC DNA]</scope>
    <source>
        <strain evidence="2 3">CCUG 63373m</strain>
    </source>
</reference>
<sequence>MQKHSRAVRPLSSYAAYHRDKRNIASHFIGIPLIWLAIAILLARPAWFVGGVTVSPLLPAAVLLCIYYFRLHRTLGWLMLAVMLFTYQIAAYTAMQSTGVWLTSALAMFAAGWVIQFVGHYYEQKKPAFFDDIRGLIIGPVFMMAEACFMLGRMKDLQAAIEAQVGPAVIKTRPNKAV</sequence>
<dbReference type="EMBL" id="CP091508">
    <property type="protein sequence ID" value="UOO82964.1"/>
    <property type="molecule type" value="Genomic_DNA"/>
</dbReference>
<proteinExistence type="predicted"/>
<feature type="transmembrane region" description="Helical" evidence="1">
    <location>
        <begin position="76"/>
        <end position="95"/>
    </location>
</feature>
<feature type="transmembrane region" description="Helical" evidence="1">
    <location>
        <begin position="24"/>
        <end position="42"/>
    </location>
</feature>
<dbReference type="InterPro" id="IPR009305">
    <property type="entry name" value="Mpo1-like"/>
</dbReference>
<keyword evidence="1" id="KW-1133">Transmembrane helix</keyword>
<dbReference type="PANTHER" id="PTHR28026:SF9">
    <property type="entry name" value="2-HYDROXY-PALMITIC ACID DIOXYGENASE MPO1"/>
    <property type="match status" value="1"/>
</dbReference>
<organism evidence="2 3">
    <name type="scientific">Uruburuella testudinis</name>
    <dbReference type="NCBI Taxonomy" id="1282863"/>
    <lineage>
        <taxon>Bacteria</taxon>
        <taxon>Pseudomonadati</taxon>
        <taxon>Pseudomonadota</taxon>
        <taxon>Betaproteobacteria</taxon>
        <taxon>Neisseriales</taxon>
        <taxon>Neisseriaceae</taxon>
        <taxon>Uruburuella</taxon>
    </lineage>
</organism>
<protein>
    <submittedName>
        <fullName evidence="2">DUF962 domain-containing protein</fullName>
    </submittedName>
</protein>
<dbReference type="PANTHER" id="PTHR28026">
    <property type="entry name" value="DUF962 DOMAIN PROTEIN (AFU_ORTHOLOGUE AFUA_8G05310)"/>
    <property type="match status" value="1"/>
</dbReference>